<evidence type="ECO:0000313" key="1">
    <source>
        <dbReference type="EMBL" id="SVE48314.1"/>
    </source>
</evidence>
<organism evidence="1">
    <name type="scientific">marine metagenome</name>
    <dbReference type="NCBI Taxonomy" id="408172"/>
    <lineage>
        <taxon>unclassified sequences</taxon>
        <taxon>metagenomes</taxon>
        <taxon>ecological metagenomes</taxon>
    </lineage>
</organism>
<protein>
    <recommendedName>
        <fullName evidence="2">Sialidase domain-containing protein</fullName>
    </recommendedName>
</protein>
<dbReference type="SUPFAM" id="SSF50939">
    <property type="entry name" value="Sialidases"/>
    <property type="match status" value="1"/>
</dbReference>
<gene>
    <name evidence="1" type="ORF">METZ01_LOCUS501168</name>
</gene>
<reference evidence="1" key="1">
    <citation type="submission" date="2018-05" db="EMBL/GenBank/DDBJ databases">
        <authorList>
            <person name="Lanie J.A."/>
            <person name="Ng W.-L."/>
            <person name="Kazmierczak K.M."/>
            <person name="Andrzejewski T.M."/>
            <person name="Davidsen T.M."/>
            <person name="Wayne K.J."/>
            <person name="Tettelin H."/>
            <person name="Glass J.I."/>
            <person name="Rusch D."/>
            <person name="Podicherti R."/>
            <person name="Tsui H.-C.T."/>
            <person name="Winkler M.E."/>
        </authorList>
    </citation>
    <scope>NUCLEOTIDE SEQUENCE</scope>
</reference>
<dbReference type="CDD" id="cd15482">
    <property type="entry name" value="Sialidase_non-viral"/>
    <property type="match status" value="1"/>
</dbReference>
<dbReference type="InterPro" id="IPR036278">
    <property type="entry name" value="Sialidase_sf"/>
</dbReference>
<name>A0A383DVH7_9ZZZZ</name>
<dbReference type="Gene3D" id="2.120.10.10">
    <property type="match status" value="1"/>
</dbReference>
<evidence type="ECO:0008006" key="2">
    <source>
        <dbReference type="Google" id="ProtNLM"/>
    </source>
</evidence>
<proteinExistence type="predicted"/>
<dbReference type="EMBL" id="UINC01220413">
    <property type="protein sequence ID" value="SVE48314.1"/>
    <property type="molecule type" value="Genomic_DNA"/>
</dbReference>
<accession>A0A383DVH7</accession>
<feature type="non-terminal residue" evidence="1">
    <location>
        <position position="234"/>
    </location>
</feature>
<sequence length="234" mass="25852">WRPHFVRVGDGKGGWKLKETKYQILHGQKKGWTCGFGVMQMDNGEMALLGTVNPKKSLWYGGGDGERTIIAFSKDGAATWSAFREISPVFKNANDARPMLLAYLGKGRLTYKSGWITGQRHFSKDYGRTWGKPVPDAHVANGTGIGSEGNPLVEVDKDGTVHIAEVGYNNGGPGLGYDVRKGSKAYFRWSHDGGRTWTDEVSPRNWIWKDSASGKTWSRSISEGSLVRAKNGWL</sequence>
<dbReference type="AlphaFoldDB" id="A0A383DVH7"/>
<feature type="non-terminal residue" evidence="1">
    <location>
        <position position="1"/>
    </location>
</feature>